<accession>A0A381QZQ0</accession>
<dbReference type="PROSITE" id="PS50244">
    <property type="entry name" value="S5A_REDUCTASE"/>
    <property type="match status" value="1"/>
</dbReference>
<organism evidence="2">
    <name type="scientific">marine metagenome</name>
    <dbReference type="NCBI Taxonomy" id="408172"/>
    <lineage>
        <taxon>unclassified sequences</taxon>
        <taxon>metagenomes</taxon>
        <taxon>ecological metagenomes</taxon>
    </lineage>
</organism>
<name>A0A381QZQ0_9ZZZZ</name>
<dbReference type="PANTHER" id="PTHR32251:SF17">
    <property type="entry name" value="STEROID 5-ALPHA REDUCTASE C-TERMINAL DOMAIN-CONTAINING PROTEIN"/>
    <property type="match status" value="1"/>
</dbReference>
<sequence>MINTVKEYVTITIAVCISILIALACAQGSLIVGEYPVLFICLFISFVTQWIVFLPSYSFNTERFYDLTGSITYVIVILTALYHKSNFIGHRSDLRSLLIAVFILVWALRLGSFLFLRILKDTEDRRFSEWKKSFPMFLRVWTLQGLWVFLTSVAGVTAISSRKIIDPDIFLYIGSLLWVFGFLFESIADYQKRKFRSENQNQFIQTGLWSLSRHPNYFGEIVLWSGIALIAFPALTGIQCVSLVSPVFVFLLLTRVSGVPILEKHADETWGKKKEYKKYKEKTPVLFPRIIK</sequence>
<feature type="transmembrane region" description="Helical" evidence="1">
    <location>
        <begin position="37"/>
        <end position="57"/>
    </location>
</feature>
<dbReference type="PANTHER" id="PTHR32251">
    <property type="entry name" value="3-OXO-5-ALPHA-STEROID 4-DEHYDROGENASE"/>
    <property type="match status" value="1"/>
</dbReference>
<dbReference type="AlphaFoldDB" id="A0A381QZQ0"/>
<feature type="transmembrane region" description="Helical" evidence="1">
    <location>
        <begin position="7"/>
        <end position="31"/>
    </location>
</feature>
<feature type="transmembrane region" description="Helical" evidence="1">
    <location>
        <begin position="94"/>
        <end position="116"/>
    </location>
</feature>
<dbReference type="Pfam" id="PF06966">
    <property type="entry name" value="DUF1295"/>
    <property type="match status" value="1"/>
</dbReference>
<feature type="transmembrane region" description="Helical" evidence="1">
    <location>
        <begin position="169"/>
        <end position="188"/>
    </location>
</feature>
<evidence type="ECO:0000256" key="1">
    <source>
        <dbReference type="SAM" id="Phobius"/>
    </source>
</evidence>
<dbReference type="PROSITE" id="PS51257">
    <property type="entry name" value="PROKAR_LIPOPROTEIN"/>
    <property type="match status" value="1"/>
</dbReference>
<proteinExistence type="predicted"/>
<feature type="transmembrane region" description="Helical" evidence="1">
    <location>
        <begin position="64"/>
        <end position="82"/>
    </location>
</feature>
<feature type="transmembrane region" description="Helical" evidence="1">
    <location>
        <begin position="137"/>
        <end position="157"/>
    </location>
</feature>
<evidence type="ECO:0000313" key="2">
    <source>
        <dbReference type="EMBL" id="SUZ84038.1"/>
    </source>
</evidence>
<reference evidence="2" key="1">
    <citation type="submission" date="2018-05" db="EMBL/GenBank/DDBJ databases">
        <authorList>
            <person name="Lanie J.A."/>
            <person name="Ng W.-L."/>
            <person name="Kazmierczak K.M."/>
            <person name="Andrzejewski T.M."/>
            <person name="Davidsen T.M."/>
            <person name="Wayne K.J."/>
            <person name="Tettelin H."/>
            <person name="Glass J.I."/>
            <person name="Rusch D."/>
            <person name="Podicherti R."/>
            <person name="Tsui H.-C.T."/>
            <person name="Winkler M.E."/>
        </authorList>
    </citation>
    <scope>NUCLEOTIDE SEQUENCE</scope>
</reference>
<protein>
    <submittedName>
        <fullName evidence="2">Uncharacterized protein</fullName>
    </submittedName>
</protein>
<gene>
    <name evidence="2" type="ORF">METZ01_LOCUS36892</name>
</gene>
<dbReference type="EMBL" id="UINC01001578">
    <property type="protein sequence ID" value="SUZ84038.1"/>
    <property type="molecule type" value="Genomic_DNA"/>
</dbReference>
<dbReference type="InterPro" id="IPR010721">
    <property type="entry name" value="UstE-like"/>
</dbReference>
<dbReference type="Gene3D" id="1.20.120.1630">
    <property type="match status" value="1"/>
</dbReference>
<feature type="transmembrane region" description="Helical" evidence="1">
    <location>
        <begin position="221"/>
        <end position="253"/>
    </location>
</feature>
<keyword evidence="1" id="KW-0812">Transmembrane</keyword>
<keyword evidence="1" id="KW-1133">Transmembrane helix</keyword>
<keyword evidence="1" id="KW-0472">Membrane</keyword>
<dbReference type="GO" id="GO:0016020">
    <property type="term" value="C:membrane"/>
    <property type="evidence" value="ECO:0007669"/>
    <property type="project" value="TreeGrafter"/>
</dbReference>